<evidence type="ECO:0000256" key="7">
    <source>
        <dbReference type="ARBA" id="ARBA00023242"/>
    </source>
</evidence>
<evidence type="ECO:0000259" key="9">
    <source>
        <dbReference type="Pfam" id="PF08648"/>
    </source>
</evidence>
<evidence type="ECO:0000313" key="10">
    <source>
        <dbReference type="EMBL" id="EEY59391.1"/>
    </source>
</evidence>
<comment type="subunit">
    <text evidence="4">Part of a tri-snRNP complex.</text>
</comment>
<keyword evidence="6" id="KW-0508">mRNA splicing</keyword>
<feature type="domain" description="U4/U6.U5 small nuclear ribonucleoprotein 27kDa protein" evidence="9">
    <location>
        <begin position="216"/>
        <end position="273"/>
    </location>
</feature>
<organism evidence="10 11">
    <name type="scientific">Phytophthora infestans (strain T30-4)</name>
    <name type="common">Potato late blight agent</name>
    <dbReference type="NCBI Taxonomy" id="403677"/>
    <lineage>
        <taxon>Eukaryota</taxon>
        <taxon>Sar</taxon>
        <taxon>Stramenopiles</taxon>
        <taxon>Oomycota</taxon>
        <taxon>Peronosporomycetes</taxon>
        <taxon>Peronosporales</taxon>
        <taxon>Peronosporaceae</taxon>
        <taxon>Phytophthora</taxon>
    </lineage>
</organism>
<dbReference type="STRING" id="403677.D0NIQ7"/>
<dbReference type="GO" id="GO:0008380">
    <property type="term" value="P:RNA splicing"/>
    <property type="evidence" value="ECO:0007669"/>
    <property type="project" value="UniProtKB-KW"/>
</dbReference>
<evidence type="ECO:0000256" key="6">
    <source>
        <dbReference type="ARBA" id="ARBA00023187"/>
    </source>
</evidence>
<dbReference type="VEuPathDB" id="FungiDB:PITG_11417"/>
<dbReference type="KEGG" id="pif:PITG_11417"/>
<evidence type="ECO:0000256" key="8">
    <source>
        <dbReference type="SAM" id="MobiDB-lite"/>
    </source>
</evidence>
<feature type="compositionally biased region" description="Basic residues" evidence="8">
    <location>
        <begin position="141"/>
        <end position="188"/>
    </location>
</feature>
<comment type="subcellular location">
    <subcellularLocation>
        <location evidence="2">Nucleus</location>
    </subcellularLocation>
</comment>
<keyword evidence="10" id="KW-0687">Ribonucleoprotein</keyword>
<dbReference type="EMBL" id="DS028140">
    <property type="protein sequence ID" value="EEY59391.1"/>
    <property type="molecule type" value="Genomic_DNA"/>
</dbReference>
<dbReference type="OrthoDB" id="21368at2759"/>
<dbReference type="InParanoid" id="D0NIQ7"/>
<feature type="compositionally biased region" description="Basic residues" evidence="8">
    <location>
        <begin position="112"/>
        <end position="127"/>
    </location>
</feature>
<keyword evidence="7" id="KW-0539">Nucleus</keyword>
<dbReference type="PANTHER" id="PTHR31077:SF1">
    <property type="entry name" value="U4_U6.U5 SMALL NUCLEAR RIBONUCLEOPROTEIN 27 KDA PROTEIN"/>
    <property type="match status" value="1"/>
</dbReference>
<evidence type="ECO:0000313" key="11">
    <source>
        <dbReference type="Proteomes" id="UP000006643"/>
    </source>
</evidence>
<evidence type="ECO:0000256" key="2">
    <source>
        <dbReference type="ARBA" id="ARBA00004123"/>
    </source>
</evidence>
<keyword evidence="5" id="KW-0507">mRNA processing</keyword>
<dbReference type="GO" id="GO:0071011">
    <property type="term" value="C:precatalytic spliceosome"/>
    <property type="evidence" value="ECO:0007669"/>
    <property type="project" value="TreeGrafter"/>
</dbReference>
<dbReference type="AlphaFoldDB" id="D0NIQ7"/>
<name>D0NIQ7_PHYIT</name>
<reference evidence="11" key="1">
    <citation type="journal article" date="2009" name="Nature">
        <title>Genome sequence and analysis of the Irish potato famine pathogen Phytophthora infestans.</title>
        <authorList>
            <consortium name="The Broad Institute Genome Sequencing Platform"/>
            <person name="Haas B.J."/>
            <person name="Kamoun S."/>
            <person name="Zody M.C."/>
            <person name="Jiang R.H."/>
            <person name="Handsaker R.E."/>
            <person name="Cano L.M."/>
            <person name="Grabherr M."/>
            <person name="Kodira C.D."/>
            <person name="Raffaele S."/>
            <person name="Torto-Alalibo T."/>
            <person name="Bozkurt T.O."/>
            <person name="Ah-Fong A.M."/>
            <person name="Alvarado L."/>
            <person name="Anderson V.L."/>
            <person name="Armstrong M.R."/>
            <person name="Avrova A."/>
            <person name="Baxter L."/>
            <person name="Beynon J."/>
            <person name="Boevink P.C."/>
            <person name="Bollmann S.R."/>
            <person name="Bos J.I."/>
            <person name="Bulone V."/>
            <person name="Cai G."/>
            <person name="Cakir C."/>
            <person name="Carrington J.C."/>
            <person name="Chawner M."/>
            <person name="Conti L."/>
            <person name="Costanzo S."/>
            <person name="Ewan R."/>
            <person name="Fahlgren N."/>
            <person name="Fischbach M.A."/>
            <person name="Fugelstad J."/>
            <person name="Gilroy E.M."/>
            <person name="Gnerre S."/>
            <person name="Green P.J."/>
            <person name="Grenville-Briggs L.J."/>
            <person name="Griffith J."/>
            <person name="Grunwald N.J."/>
            <person name="Horn K."/>
            <person name="Horner N.R."/>
            <person name="Hu C.H."/>
            <person name="Huitema E."/>
            <person name="Jeong D.H."/>
            <person name="Jones A.M."/>
            <person name="Jones J.D."/>
            <person name="Jones R.W."/>
            <person name="Karlsson E.K."/>
            <person name="Kunjeti S.G."/>
            <person name="Lamour K."/>
            <person name="Liu Z."/>
            <person name="Ma L."/>
            <person name="Maclean D."/>
            <person name="Chibucos M.C."/>
            <person name="McDonald H."/>
            <person name="McWalters J."/>
            <person name="Meijer H.J."/>
            <person name="Morgan W."/>
            <person name="Morris P.F."/>
            <person name="Munro C.A."/>
            <person name="O'Neill K."/>
            <person name="Ospina-Giraldo M."/>
            <person name="Pinzon A."/>
            <person name="Pritchard L."/>
            <person name="Ramsahoye B."/>
            <person name="Ren Q."/>
            <person name="Restrepo S."/>
            <person name="Roy S."/>
            <person name="Sadanandom A."/>
            <person name="Savidor A."/>
            <person name="Schornack S."/>
            <person name="Schwartz D.C."/>
            <person name="Schumann U.D."/>
            <person name="Schwessinger B."/>
            <person name="Seyer L."/>
            <person name="Sharpe T."/>
            <person name="Silvar C."/>
            <person name="Song J."/>
            <person name="Studholme D.J."/>
            <person name="Sykes S."/>
            <person name="Thines M."/>
            <person name="van de Vondervoort P.J."/>
            <person name="Phuntumart V."/>
            <person name="Wawra S."/>
            <person name="Weide R."/>
            <person name="Win J."/>
            <person name="Young C."/>
            <person name="Zhou S."/>
            <person name="Fry W."/>
            <person name="Meyers B.C."/>
            <person name="van West P."/>
            <person name="Ristaino J."/>
            <person name="Govers F."/>
            <person name="Birch P.R."/>
            <person name="Whisson S.C."/>
            <person name="Judelson H.S."/>
            <person name="Nusbaum C."/>
        </authorList>
    </citation>
    <scope>NUCLEOTIDE SEQUENCE [LARGE SCALE GENOMIC DNA]</scope>
    <source>
        <strain evidence="11">T30-4</strain>
    </source>
</reference>
<feature type="region of interest" description="Disordered" evidence="8">
    <location>
        <begin position="103"/>
        <end position="204"/>
    </location>
</feature>
<feature type="compositionally biased region" description="Low complexity" evidence="8">
    <location>
        <begin position="128"/>
        <end position="140"/>
    </location>
</feature>
<dbReference type="eggNOG" id="KOG3263">
    <property type="taxonomic scope" value="Eukaryota"/>
</dbReference>
<dbReference type="PANTHER" id="PTHR31077">
    <property type="entry name" value="U4/U6.U5 SMALL NUCLEAR RIBONUCLEOPROTEIN 27 KDA PROTEIN"/>
    <property type="match status" value="1"/>
</dbReference>
<feature type="compositionally biased region" description="Basic and acidic residues" evidence="8">
    <location>
        <begin position="189"/>
        <end position="204"/>
    </location>
</feature>
<dbReference type="Pfam" id="PF08648">
    <property type="entry name" value="SNRNP27"/>
    <property type="match status" value="1"/>
</dbReference>
<keyword evidence="11" id="KW-1185">Reference proteome</keyword>
<evidence type="ECO:0000256" key="1">
    <source>
        <dbReference type="ARBA" id="ARBA00003632"/>
    </source>
</evidence>
<dbReference type="GO" id="GO:0006397">
    <property type="term" value="P:mRNA processing"/>
    <property type="evidence" value="ECO:0007669"/>
    <property type="project" value="UniProtKB-KW"/>
</dbReference>
<dbReference type="Proteomes" id="UP000006643">
    <property type="component" value="Unassembled WGS sequence"/>
</dbReference>
<dbReference type="RefSeq" id="XP_002901001.1">
    <property type="nucleotide sequence ID" value="XM_002900955.1"/>
</dbReference>
<evidence type="ECO:0000256" key="3">
    <source>
        <dbReference type="ARBA" id="ARBA00008218"/>
    </source>
</evidence>
<gene>
    <name evidence="10" type="ORF">PITG_11417</name>
</gene>
<dbReference type="HOGENOM" id="CLU_1017285_0_0_1"/>
<proteinExistence type="inferred from homology"/>
<dbReference type="GeneID" id="9474772"/>
<evidence type="ECO:0000256" key="5">
    <source>
        <dbReference type="ARBA" id="ARBA00022664"/>
    </source>
</evidence>
<feature type="region of interest" description="Disordered" evidence="8">
    <location>
        <begin position="1"/>
        <end position="47"/>
    </location>
</feature>
<sequence>MSAALDVASPKADEMVGSSPSESSPMPSPQVRMHPQPESTAMWKGGYRSRAQAEEVLPFESGSDAGLPDDEVPAIEARKLTVVSGGGLRWAYNLLEWSRSRSRSASVDSLGRRRRRDSSYSSRRRRSVSSSHSRSRSPSYGRHRSRRSRSGSRGRSRSRRRLYHSRSRSKSLSPVRRRRSTSRSKPRKVKDATKEQAKPQVKEQQEEINAMSHLSEEEQMKLLLGIGGFDSTKGKAVEENLKSAATGTARRETKREYRQYMNRRGGFNRPLDMS</sequence>
<dbReference type="InterPro" id="IPR013957">
    <property type="entry name" value="SNRNP27"/>
</dbReference>
<evidence type="ECO:0000256" key="4">
    <source>
        <dbReference type="ARBA" id="ARBA00011825"/>
    </source>
</evidence>
<comment type="function">
    <text evidence="1">May play a role in mRNA splicing.</text>
</comment>
<comment type="similarity">
    <text evidence="3">Belongs to the SNUT3 family.</text>
</comment>
<protein>
    <submittedName>
        <fullName evidence="10">U4/U6.U5 small nuclear ribonucleoprotein 27 kDa protein, putative</fullName>
    </submittedName>
</protein>
<accession>D0NIQ7</accession>